<dbReference type="RefSeq" id="WP_113954095.1">
    <property type="nucleotide sequence ID" value="NZ_QNRT01000002.1"/>
</dbReference>
<dbReference type="PANTHER" id="PTHR43677:SF1">
    <property type="entry name" value="ACRYLYL-COA REDUCTASE ACUI-RELATED"/>
    <property type="match status" value="1"/>
</dbReference>
<dbReference type="Proteomes" id="UP000253083">
    <property type="component" value="Unassembled WGS sequence"/>
</dbReference>
<comment type="caution">
    <text evidence="2">The sequence shown here is derived from an EMBL/GenBank/DDBJ whole genome shotgun (WGS) entry which is preliminary data.</text>
</comment>
<dbReference type="InterPro" id="IPR011032">
    <property type="entry name" value="GroES-like_sf"/>
</dbReference>
<dbReference type="FunCoup" id="A0A395JRJ5">
    <property type="interactions" value="76"/>
</dbReference>
<dbReference type="InterPro" id="IPR036291">
    <property type="entry name" value="NAD(P)-bd_dom_sf"/>
</dbReference>
<dbReference type="CDD" id="cd08288">
    <property type="entry name" value="MDR_yhdh"/>
    <property type="match status" value="1"/>
</dbReference>
<dbReference type="SUPFAM" id="SSF50129">
    <property type="entry name" value="GroES-like"/>
    <property type="match status" value="1"/>
</dbReference>
<dbReference type="InParanoid" id="A0A395JRJ5"/>
<dbReference type="InterPro" id="IPR020843">
    <property type="entry name" value="ER"/>
</dbReference>
<sequence>MQSTFNAIVARSDDAGYRVALEQLSRSELPDNEVLVKIDYSTLNYKDALAVTGASPICRRLPMVCGIDLAGIVVESKSSAWQSGDRVLVNGFGLSETEWGGYTQFQSVSSNYLVKIPEAFSAEQAMAIGTAGYTAMLCVHALQDHGLTPSHGPIVVTGASGGVGSVAISLLSTFGFEVVAVSGRESTHDYLRSLGASRILDRADLDAKAKPLEKEQWAGAVDSVGSRTLATLLARTNREGIVAACGLAGGVDLPSTVMPFILRGVTLRGIDSVMASLERRQRAWDDLARYLNMEQLQTVYKVEPMSDIPKLASDLLAGNLVGRIVVDVNR</sequence>
<keyword evidence="3" id="KW-1185">Reference proteome</keyword>
<dbReference type="NCBIfam" id="TIGR02823">
    <property type="entry name" value="oxido_YhdH"/>
    <property type="match status" value="1"/>
</dbReference>
<dbReference type="InterPro" id="IPR013149">
    <property type="entry name" value="ADH-like_C"/>
</dbReference>
<protein>
    <submittedName>
        <fullName evidence="2">Acrylyl-CoA reductase (NADPH)</fullName>
    </submittedName>
</protein>
<dbReference type="Gene3D" id="3.40.50.720">
    <property type="entry name" value="NAD(P)-binding Rossmann-like Domain"/>
    <property type="match status" value="1"/>
</dbReference>
<dbReference type="InterPro" id="IPR051397">
    <property type="entry name" value="Zn-ADH-like_protein"/>
</dbReference>
<proteinExistence type="predicted"/>
<reference evidence="2 3" key="1">
    <citation type="submission" date="2018-06" db="EMBL/GenBank/DDBJ databases">
        <title>Genomic Encyclopedia of Type Strains, Phase IV (KMG-IV): sequencing the most valuable type-strain genomes for metagenomic binning, comparative biology and taxonomic classification.</title>
        <authorList>
            <person name="Goeker M."/>
        </authorList>
    </citation>
    <scope>NUCLEOTIDE SEQUENCE [LARGE SCALE GENOMIC DNA]</scope>
    <source>
        <strain evidence="2 3">DSM 24032</strain>
    </source>
</reference>
<dbReference type="Pfam" id="PF08240">
    <property type="entry name" value="ADH_N"/>
    <property type="match status" value="1"/>
</dbReference>
<dbReference type="InterPro" id="IPR014188">
    <property type="entry name" value="Acrylyl-CoA_reductase_AcuI"/>
</dbReference>
<gene>
    <name evidence="2" type="ORF">DFR28_102739</name>
</gene>
<dbReference type="GO" id="GO:0043957">
    <property type="term" value="F:acryloyl-CoA reductase (NADPH) activity"/>
    <property type="evidence" value="ECO:0007669"/>
    <property type="project" value="TreeGrafter"/>
</dbReference>
<dbReference type="OrthoDB" id="9782155at2"/>
<dbReference type="SUPFAM" id="SSF51735">
    <property type="entry name" value="NAD(P)-binding Rossmann-fold domains"/>
    <property type="match status" value="1"/>
</dbReference>
<evidence type="ECO:0000259" key="1">
    <source>
        <dbReference type="SMART" id="SM00829"/>
    </source>
</evidence>
<dbReference type="Pfam" id="PF00107">
    <property type="entry name" value="ADH_zinc_N"/>
    <property type="match status" value="1"/>
</dbReference>
<evidence type="ECO:0000313" key="3">
    <source>
        <dbReference type="Proteomes" id="UP000253083"/>
    </source>
</evidence>
<feature type="domain" description="Enoyl reductase (ER)" evidence="1">
    <location>
        <begin position="16"/>
        <end position="326"/>
    </location>
</feature>
<dbReference type="Gene3D" id="3.90.180.10">
    <property type="entry name" value="Medium-chain alcohol dehydrogenases, catalytic domain"/>
    <property type="match status" value="1"/>
</dbReference>
<organism evidence="2 3">
    <name type="scientific">Arenicella xantha</name>
    <dbReference type="NCBI Taxonomy" id="644221"/>
    <lineage>
        <taxon>Bacteria</taxon>
        <taxon>Pseudomonadati</taxon>
        <taxon>Pseudomonadota</taxon>
        <taxon>Gammaproteobacteria</taxon>
        <taxon>Arenicellales</taxon>
        <taxon>Arenicellaceae</taxon>
        <taxon>Arenicella</taxon>
    </lineage>
</organism>
<dbReference type="EMBL" id="QNRT01000002">
    <property type="protein sequence ID" value="RBP51320.1"/>
    <property type="molecule type" value="Genomic_DNA"/>
</dbReference>
<evidence type="ECO:0000313" key="2">
    <source>
        <dbReference type="EMBL" id="RBP51320.1"/>
    </source>
</evidence>
<dbReference type="InterPro" id="IPR013154">
    <property type="entry name" value="ADH-like_N"/>
</dbReference>
<accession>A0A395JRJ5</accession>
<dbReference type="AlphaFoldDB" id="A0A395JRJ5"/>
<name>A0A395JRJ5_9GAMM</name>
<dbReference type="SMART" id="SM00829">
    <property type="entry name" value="PKS_ER"/>
    <property type="match status" value="1"/>
</dbReference>
<dbReference type="PANTHER" id="PTHR43677">
    <property type="entry name" value="SHORT-CHAIN DEHYDROGENASE/REDUCTASE"/>
    <property type="match status" value="1"/>
</dbReference>